<dbReference type="Gene3D" id="2.40.50.140">
    <property type="entry name" value="Nucleic acid-binding proteins"/>
    <property type="match status" value="1"/>
</dbReference>
<evidence type="ECO:0000313" key="4">
    <source>
        <dbReference type="Proteomes" id="UP000616839"/>
    </source>
</evidence>
<dbReference type="InterPro" id="IPR000424">
    <property type="entry name" value="Primosome_PriB/ssb"/>
</dbReference>
<dbReference type="SUPFAM" id="SSF50249">
    <property type="entry name" value="Nucleic acid-binding proteins"/>
    <property type="match status" value="1"/>
</dbReference>
<dbReference type="Pfam" id="PF00436">
    <property type="entry name" value="SSB"/>
    <property type="match status" value="1"/>
</dbReference>
<proteinExistence type="predicted"/>
<organism evidence="3 4">
    <name type="scientific">Nocardioides donggukensis</name>
    <dbReference type="NCBI Taxonomy" id="2774019"/>
    <lineage>
        <taxon>Bacteria</taxon>
        <taxon>Bacillati</taxon>
        <taxon>Actinomycetota</taxon>
        <taxon>Actinomycetes</taxon>
        <taxon>Propionibacteriales</taxon>
        <taxon>Nocardioidaceae</taxon>
        <taxon>Nocardioides</taxon>
    </lineage>
</organism>
<evidence type="ECO:0000313" key="3">
    <source>
        <dbReference type="EMBL" id="MBD8869269.1"/>
    </source>
</evidence>
<evidence type="ECO:0000256" key="2">
    <source>
        <dbReference type="PROSITE-ProRule" id="PRU00252"/>
    </source>
</evidence>
<sequence length="111" mass="12389">MVAVTNEVVLQGRISRPPEPKVLPSGDTVWVVRVVVPRADGRAGADWFDCALWSGRLRRSARGWATDDVVRVEGVLRRRFYRTAAGPRSVVEVEATGARLVRRLTRPARRA</sequence>
<name>A0A927K378_9ACTN</name>
<evidence type="ECO:0000256" key="1">
    <source>
        <dbReference type="ARBA" id="ARBA00023125"/>
    </source>
</evidence>
<dbReference type="InterPro" id="IPR012340">
    <property type="entry name" value="NA-bd_OB-fold"/>
</dbReference>
<reference evidence="3" key="1">
    <citation type="submission" date="2020-09" db="EMBL/GenBank/DDBJ databases">
        <title>Nocardioides sp. strain MJB4 16S ribosomal RNA gene Genome sequencing and assembly.</title>
        <authorList>
            <person name="Kim I."/>
        </authorList>
    </citation>
    <scope>NUCLEOTIDE SEQUENCE</scope>
    <source>
        <strain evidence="3">MJB4</strain>
    </source>
</reference>
<gene>
    <name evidence="3" type="ORF">IE331_06500</name>
</gene>
<dbReference type="GO" id="GO:0003697">
    <property type="term" value="F:single-stranded DNA binding"/>
    <property type="evidence" value="ECO:0007669"/>
    <property type="project" value="InterPro"/>
</dbReference>
<keyword evidence="1 2" id="KW-0238">DNA-binding</keyword>
<dbReference type="Proteomes" id="UP000616839">
    <property type="component" value="Unassembled WGS sequence"/>
</dbReference>
<dbReference type="AlphaFoldDB" id="A0A927K378"/>
<dbReference type="EMBL" id="JACYXZ010000002">
    <property type="protein sequence ID" value="MBD8869269.1"/>
    <property type="molecule type" value="Genomic_DNA"/>
</dbReference>
<protein>
    <submittedName>
        <fullName evidence="3">Single-stranded DNA-binding protein</fullName>
    </submittedName>
</protein>
<dbReference type="PROSITE" id="PS50935">
    <property type="entry name" value="SSB"/>
    <property type="match status" value="1"/>
</dbReference>
<accession>A0A927K378</accession>
<keyword evidence="4" id="KW-1185">Reference proteome</keyword>
<comment type="caution">
    <text evidence="3">The sequence shown here is derived from an EMBL/GenBank/DDBJ whole genome shotgun (WGS) entry which is preliminary data.</text>
</comment>